<comment type="caution">
    <text evidence="10">The sequence shown here is derived from an EMBL/GenBank/DDBJ whole genome shotgun (WGS) entry which is preliminary data.</text>
</comment>
<keyword evidence="6 8" id="KW-0472">Membrane</keyword>
<sequence>MSEDPAEFQATVRHRRRISNVWIIPIVAFLLAGWLIWKNYSDKGPLVSVKFETADGIKAGETEVRCRSVRIGVVEKVSLADDIGSVTVDLRIAPTAEDLLRSNSRLWVVRPRVTASDISGLGTLITGAYIELEPGSDKKPASHFIGLEEPPVTSANVPGLRLTLIADDAGSLGTGAPIYYRGFEVGKVERRTLDIEARRIRYEVFIKDEYADLVNSGTRFWNTSGIDVSAGADGFKFRTPSFQAMVVGGASFAVPKGVVSGEPAEDGSVFTLYEDESAARDASFDVDRKALLFFDHSVRGLNRGAPVEFRGIPIGRVVDVTFKYSPPGDSRVPVLIEFDTNTLRRATEDESDGTLLLSEAVRKGLRAKLGTGSLLTGAMFVDIDFVPDAFPATLGKLGEFDVIPTESSGIAQLEAKINALLAKLQALPLDDTLAKFGNAADETAKTVADARDTMGSIESALDEMTKLLGSDETQNVTKELNATLAELRTSVESLGPAGAMQGDLRRTLDELRSALRSFDSLSRSLDEKPNSLLFGRDSSGNPTPKARR</sequence>
<keyword evidence="5 8" id="KW-1133">Transmembrane helix</keyword>
<evidence type="ECO:0000256" key="3">
    <source>
        <dbReference type="ARBA" id="ARBA00022519"/>
    </source>
</evidence>
<evidence type="ECO:0000256" key="6">
    <source>
        <dbReference type="ARBA" id="ARBA00023136"/>
    </source>
</evidence>
<feature type="transmembrane region" description="Helical" evidence="8">
    <location>
        <begin position="21"/>
        <end position="37"/>
    </location>
</feature>
<dbReference type="Proteomes" id="UP001596472">
    <property type="component" value="Unassembled WGS sequence"/>
</dbReference>
<feature type="domain" description="Mce/MlaD" evidence="9">
    <location>
        <begin position="159"/>
        <end position="219"/>
    </location>
</feature>
<dbReference type="NCBIfam" id="NF008070">
    <property type="entry name" value="PRK10807.1"/>
    <property type="match status" value="1"/>
</dbReference>
<evidence type="ECO:0000256" key="1">
    <source>
        <dbReference type="ARBA" id="ARBA00004533"/>
    </source>
</evidence>
<dbReference type="InterPro" id="IPR051800">
    <property type="entry name" value="PqiA-PqiB_transport"/>
</dbReference>
<evidence type="ECO:0000256" key="7">
    <source>
        <dbReference type="SAM" id="MobiDB-lite"/>
    </source>
</evidence>
<keyword evidence="2" id="KW-1003">Cell membrane</keyword>
<evidence type="ECO:0000313" key="11">
    <source>
        <dbReference type="Proteomes" id="UP001596472"/>
    </source>
</evidence>
<evidence type="ECO:0000259" key="9">
    <source>
        <dbReference type="Pfam" id="PF02470"/>
    </source>
</evidence>
<evidence type="ECO:0000256" key="4">
    <source>
        <dbReference type="ARBA" id="ARBA00022692"/>
    </source>
</evidence>
<reference evidence="11" key="1">
    <citation type="journal article" date="2019" name="Int. J. Syst. Evol. Microbiol.">
        <title>The Global Catalogue of Microorganisms (GCM) 10K type strain sequencing project: providing services to taxonomists for standard genome sequencing and annotation.</title>
        <authorList>
            <consortium name="The Broad Institute Genomics Platform"/>
            <consortium name="The Broad Institute Genome Sequencing Center for Infectious Disease"/>
            <person name="Wu L."/>
            <person name="Ma J."/>
        </authorList>
    </citation>
    <scope>NUCLEOTIDE SEQUENCE [LARGE SCALE GENOMIC DNA]</scope>
    <source>
        <strain evidence="11">CGMCC 4.1467</strain>
    </source>
</reference>
<evidence type="ECO:0000256" key="8">
    <source>
        <dbReference type="SAM" id="Phobius"/>
    </source>
</evidence>
<feature type="domain" description="Mce/MlaD" evidence="9">
    <location>
        <begin position="295"/>
        <end position="385"/>
    </location>
</feature>
<comment type="subcellular location">
    <subcellularLocation>
        <location evidence="1">Cell inner membrane</location>
    </subcellularLocation>
</comment>
<evidence type="ECO:0000313" key="10">
    <source>
        <dbReference type="EMBL" id="MFC7337252.1"/>
    </source>
</evidence>
<keyword evidence="3" id="KW-0997">Cell inner membrane</keyword>
<name>A0ABW2L4K8_9BACT</name>
<dbReference type="EMBL" id="JBHTBS010000003">
    <property type="protein sequence ID" value="MFC7337252.1"/>
    <property type="molecule type" value="Genomic_DNA"/>
</dbReference>
<dbReference type="PANTHER" id="PTHR30462">
    <property type="entry name" value="INTERMEMBRANE TRANSPORT PROTEIN PQIB-RELATED"/>
    <property type="match status" value="1"/>
</dbReference>
<evidence type="ECO:0000256" key="2">
    <source>
        <dbReference type="ARBA" id="ARBA00022475"/>
    </source>
</evidence>
<evidence type="ECO:0000256" key="5">
    <source>
        <dbReference type="ARBA" id="ARBA00022989"/>
    </source>
</evidence>
<proteinExistence type="predicted"/>
<feature type="region of interest" description="Disordered" evidence="7">
    <location>
        <begin position="527"/>
        <end position="548"/>
    </location>
</feature>
<protein>
    <submittedName>
        <fullName evidence="10">Intermembrane transport protein PqiB</fullName>
    </submittedName>
</protein>
<feature type="domain" description="Mce/MlaD" evidence="9">
    <location>
        <begin position="44"/>
        <end position="135"/>
    </location>
</feature>
<dbReference type="InterPro" id="IPR003399">
    <property type="entry name" value="Mce/MlaD"/>
</dbReference>
<dbReference type="RefSeq" id="WP_379711378.1">
    <property type="nucleotide sequence ID" value="NZ_JBHTBS010000003.1"/>
</dbReference>
<gene>
    <name evidence="10" type="primary">pqiB</name>
    <name evidence="10" type="ORF">ACFQY0_08695</name>
</gene>
<keyword evidence="4 8" id="KW-0812">Transmembrane</keyword>
<organism evidence="10 11">
    <name type="scientific">Haloferula chungangensis</name>
    <dbReference type="NCBI Taxonomy" id="1048331"/>
    <lineage>
        <taxon>Bacteria</taxon>
        <taxon>Pseudomonadati</taxon>
        <taxon>Verrucomicrobiota</taxon>
        <taxon>Verrucomicrobiia</taxon>
        <taxon>Verrucomicrobiales</taxon>
        <taxon>Verrucomicrobiaceae</taxon>
        <taxon>Haloferula</taxon>
    </lineage>
</organism>
<accession>A0ABW2L4K8</accession>
<dbReference type="Pfam" id="PF02470">
    <property type="entry name" value="MlaD"/>
    <property type="match status" value="3"/>
</dbReference>
<dbReference type="PANTHER" id="PTHR30462:SF2">
    <property type="entry name" value="INTERMEMBRANE TRANSPORT PROTEIN PQIB"/>
    <property type="match status" value="1"/>
</dbReference>
<keyword evidence="11" id="KW-1185">Reference proteome</keyword>